<evidence type="ECO:0000313" key="2">
    <source>
        <dbReference type="Proteomes" id="UP000228593"/>
    </source>
</evidence>
<keyword evidence="2" id="KW-1185">Reference proteome</keyword>
<reference evidence="1 2" key="1">
    <citation type="submission" date="2017-10" db="EMBL/GenBank/DDBJ databases">
        <title>Massilia psychrophilum sp. nov., a novel purple-pigmented bacterium isolated from Tianshan glacier, Xinjiang Municipality, China.</title>
        <authorList>
            <person name="Wang H."/>
        </authorList>
    </citation>
    <scope>NUCLEOTIDE SEQUENCE [LARGE SCALE GENOMIC DNA]</scope>
    <source>
        <strain evidence="1 2">JCM 30813</strain>
    </source>
</reference>
<evidence type="ECO:0000313" key="1">
    <source>
        <dbReference type="EMBL" id="PIL39011.1"/>
    </source>
</evidence>
<evidence type="ECO:0008006" key="3">
    <source>
        <dbReference type="Google" id="ProtNLM"/>
    </source>
</evidence>
<gene>
    <name evidence="1" type="ORF">CR103_15150</name>
</gene>
<dbReference type="EMBL" id="PDOB01000025">
    <property type="protein sequence ID" value="PIL39011.1"/>
    <property type="molecule type" value="Genomic_DNA"/>
</dbReference>
<dbReference type="OrthoDB" id="8757581at2"/>
<dbReference type="Proteomes" id="UP000228593">
    <property type="component" value="Unassembled WGS sequence"/>
</dbReference>
<sequence>MKNLFNSVLVWCMLLAVPLQGYAFATTLLCAPLGTASRTMGPHAPAPAHDHQAMLLAVRADIAHAAGADMSANHAETSDTASPNHDAGGQCNACSACCLGAAMAVAHTMRMPVEAQQLTVVPFDLLFTPAVDLALPERPPQASLT</sequence>
<organism evidence="1 2">
    <name type="scientific">Massilia psychrophila</name>
    <dbReference type="NCBI Taxonomy" id="1603353"/>
    <lineage>
        <taxon>Bacteria</taxon>
        <taxon>Pseudomonadati</taxon>
        <taxon>Pseudomonadota</taxon>
        <taxon>Betaproteobacteria</taxon>
        <taxon>Burkholderiales</taxon>
        <taxon>Oxalobacteraceae</taxon>
        <taxon>Telluria group</taxon>
        <taxon>Massilia</taxon>
    </lineage>
</organism>
<protein>
    <recommendedName>
        <fullName evidence="3">DUF2946 domain-containing protein</fullName>
    </recommendedName>
</protein>
<dbReference type="AlphaFoldDB" id="A0A2G8SZ24"/>
<proteinExistence type="predicted"/>
<accession>A0A2G8SZ24</accession>
<dbReference type="RefSeq" id="WP_099916807.1">
    <property type="nucleotide sequence ID" value="NZ_BMHS01000028.1"/>
</dbReference>
<comment type="caution">
    <text evidence="1">The sequence shown here is derived from an EMBL/GenBank/DDBJ whole genome shotgun (WGS) entry which is preliminary data.</text>
</comment>
<name>A0A2G8SZ24_9BURK</name>